<evidence type="ECO:0000259" key="4">
    <source>
        <dbReference type="Pfam" id="PF09084"/>
    </source>
</evidence>
<evidence type="ECO:0000313" key="5">
    <source>
        <dbReference type="EMBL" id="RFF33011.1"/>
    </source>
</evidence>
<keyword evidence="3" id="KW-0732">Signal</keyword>
<dbReference type="SUPFAM" id="SSF53850">
    <property type="entry name" value="Periplasmic binding protein-like II"/>
    <property type="match status" value="1"/>
</dbReference>
<evidence type="ECO:0000256" key="2">
    <source>
        <dbReference type="ARBA" id="ARBA00010742"/>
    </source>
</evidence>
<dbReference type="EMBL" id="QUZK01000002">
    <property type="protein sequence ID" value="RFF33011.1"/>
    <property type="molecule type" value="Genomic_DNA"/>
</dbReference>
<dbReference type="Gene3D" id="3.40.190.10">
    <property type="entry name" value="Periplasmic binding protein-like II"/>
    <property type="match status" value="2"/>
</dbReference>
<dbReference type="Proteomes" id="UP000260351">
    <property type="component" value="Unassembled WGS sequence"/>
</dbReference>
<organism evidence="5 6">
    <name type="scientific">Wenzhouxiangella sediminis</name>
    <dbReference type="NCBI Taxonomy" id="1792836"/>
    <lineage>
        <taxon>Bacteria</taxon>
        <taxon>Pseudomonadati</taxon>
        <taxon>Pseudomonadota</taxon>
        <taxon>Gammaproteobacteria</taxon>
        <taxon>Chromatiales</taxon>
        <taxon>Wenzhouxiangellaceae</taxon>
        <taxon>Wenzhouxiangella</taxon>
    </lineage>
</organism>
<reference evidence="5 6" key="1">
    <citation type="submission" date="2018-08" db="EMBL/GenBank/DDBJ databases">
        <title>Wenzhouxiangella salilacus sp. nov., a novel bacterium isolated from a saline lake in Xinjiang Province, China.</title>
        <authorList>
            <person name="Han S."/>
        </authorList>
    </citation>
    <scope>NUCLEOTIDE SEQUENCE [LARGE SCALE GENOMIC DNA]</scope>
    <source>
        <strain evidence="5 6">XDB06</strain>
    </source>
</reference>
<dbReference type="OrthoDB" id="5292144at2"/>
<dbReference type="Pfam" id="PF09084">
    <property type="entry name" value="NMT1"/>
    <property type="match status" value="1"/>
</dbReference>
<accession>A0A3E1KD25</accession>
<sequence length="339" mass="37392">MQGGDRADVARNAAVAPALKRRIRWLFAVALVVFVGGACRAPDPPLRVGVLVWPPYDLAYLAVEREFVDRDDVRLVTFHSPSEVARSFRYGLLDAMFTTSHFVLSLAPDVDGVRIVYVIDSSRGGDVLLAKPRIDSPQDLAGRRVGVEAAPLGLYTLERALDRMGLDRDAVEIVAIDTAEHFRAWQEDRVDALVTYEPTRSQLKRLGAKELFSSRQIPDEILDVLVVRDDIIEARRERLEDLVEGLDRALAAYRADPAGTVSEMVQRHPISPAEFMLAMEGVELFDLADNVRLLGAADGRIAEALEKQCEVMVAAGMLERPPGLESVIDPSIVEQAAAR</sequence>
<comment type="caution">
    <text evidence="5">The sequence shown here is derived from an EMBL/GenBank/DDBJ whole genome shotgun (WGS) entry which is preliminary data.</text>
</comment>
<name>A0A3E1KD25_9GAMM</name>
<comment type="subcellular location">
    <subcellularLocation>
        <location evidence="1">Periplasm</location>
    </subcellularLocation>
</comment>
<feature type="domain" description="SsuA/THI5-like" evidence="4">
    <location>
        <begin position="100"/>
        <end position="258"/>
    </location>
</feature>
<comment type="similarity">
    <text evidence="2">Belongs to the bacterial solute-binding protein SsuA/TauA family.</text>
</comment>
<evidence type="ECO:0000313" key="6">
    <source>
        <dbReference type="Proteomes" id="UP000260351"/>
    </source>
</evidence>
<dbReference type="InterPro" id="IPR015168">
    <property type="entry name" value="SsuA/THI5"/>
</dbReference>
<keyword evidence="6" id="KW-1185">Reference proteome</keyword>
<proteinExistence type="inferred from homology"/>
<protein>
    <submittedName>
        <fullName evidence="5">Nitrate/sulfonate/bicarbonate ABC transporter</fullName>
    </submittedName>
</protein>
<dbReference type="AlphaFoldDB" id="A0A3E1KD25"/>
<dbReference type="PANTHER" id="PTHR30024:SF47">
    <property type="entry name" value="TAURINE-BINDING PERIPLASMIC PROTEIN"/>
    <property type="match status" value="1"/>
</dbReference>
<evidence type="ECO:0000256" key="1">
    <source>
        <dbReference type="ARBA" id="ARBA00004418"/>
    </source>
</evidence>
<gene>
    <name evidence="5" type="ORF">DZC52_00160</name>
</gene>
<dbReference type="PANTHER" id="PTHR30024">
    <property type="entry name" value="ALIPHATIC SULFONATES-BINDING PROTEIN-RELATED"/>
    <property type="match status" value="1"/>
</dbReference>
<evidence type="ECO:0000256" key="3">
    <source>
        <dbReference type="ARBA" id="ARBA00022729"/>
    </source>
</evidence>
<dbReference type="GO" id="GO:0042597">
    <property type="term" value="C:periplasmic space"/>
    <property type="evidence" value="ECO:0007669"/>
    <property type="project" value="UniProtKB-SubCell"/>
</dbReference>